<evidence type="ECO:0000256" key="1">
    <source>
        <dbReference type="SAM" id="MobiDB-lite"/>
    </source>
</evidence>
<feature type="compositionally biased region" description="Low complexity" evidence="1">
    <location>
        <begin position="18"/>
        <end position="34"/>
    </location>
</feature>
<dbReference type="EMBL" id="CAJNNV010008788">
    <property type="protein sequence ID" value="CAE8596647.1"/>
    <property type="molecule type" value="Genomic_DNA"/>
</dbReference>
<name>A0A813EC25_POLGL</name>
<evidence type="ECO:0000313" key="2">
    <source>
        <dbReference type="EMBL" id="CAE8596647.1"/>
    </source>
</evidence>
<dbReference type="AlphaFoldDB" id="A0A813EC25"/>
<comment type="caution">
    <text evidence="2">The sequence shown here is derived from an EMBL/GenBank/DDBJ whole genome shotgun (WGS) entry which is preliminary data.</text>
</comment>
<feature type="compositionally biased region" description="Polar residues" evidence="1">
    <location>
        <begin position="38"/>
        <end position="48"/>
    </location>
</feature>
<evidence type="ECO:0000313" key="3">
    <source>
        <dbReference type="Proteomes" id="UP000654075"/>
    </source>
</evidence>
<gene>
    <name evidence="2" type="ORF">PGLA1383_LOCUS15108</name>
</gene>
<keyword evidence="3" id="KW-1185">Reference proteome</keyword>
<reference evidence="2" key="1">
    <citation type="submission" date="2021-02" db="EMBL/GenBank/DDBJ databases">
        <authorList>
            <person name="Dougan E. K."/>
            <person name="Rhodes N."/>
            <person name="Thang M."/>
            <person name="Chan C."/>
        </authorList>
    </citation>
    <scope>NUCLEOTIDE SEQUENCE</scope>
</reference>
<protein>
    <submittedName>
        <fullName evidence="2">Uncharacterized protein</fullName>
    </submittedName>
</protein>
<feature type="region of interest" description="Disordered" evidence="1">
    <location>
        <begin position="1"/>
        <end position="76"/>
    </location>
</feature>
<sequence length="106" mass="10659">MFSGGGYPAPGQPLTPHAAAARPPQAVVPQAAVPSGMSVPQAQSSTLTRPPVTMGMVAPHASQHTGAPLSGPQAYWPTSDRRVTVVRHSMGGSPTNVPAKASTPTG</sequence>
<organism evidence="2 3">
    <name type="scientific">Polarella glacialis</name>
    <name type="common">Dinoflagellate</name>
    <dbReference type="NCBI Taxonomy" id="89957"/>
    <lineage>
        <taxon>Eukaryota</taxon>
        <taxon>Sar</taxon>
        <taxon>Alveolata</taxon>
        <taxon>Dinophyceae</taxon>
        <taxon>Suessiales</taxon>
        <taxon>Suessiaceae</taxon>
        <taxon>Polarella</taxon>
    </lineage>
</organism>
<accession>A0A813EC25</accession>
<dbReference type="Proteomes" id="UP000654075">
    <property type="component" value="Unassembled WGS sequence"/>
</dbReference>
<proteinExistence type="predicted"/>
<feature type="non-terminal residue" evidence="2">
    <location>
        <position position="1"/>
    </location>
</feature>